<proteinExistence type="predicted"/>
<feature type="compositionally biased region" description="Basic and acidic residues" evidence="2">
    <location>
        <begin position="332"/>
        <end position="344"/>
    </location>
</feature>
<evidence type="ECO:0000313" key="4">
    <source>
        <dbReference type="Proteomes" id="UP001146120"/>
    </source>
</evidence>
<evidence type="ECO:0000256" key="2">
    <source>
        <dbReference type="SAM" id="MobiDB-lite"/>
    </source>
</evidence>
<feature type="coiled-coil region" evidence="1">
    <location>
        <begin position="70"/>
        <end position="97"/>
    </location>
</feature>
<dbReference type="EMBL" id="DAKRPA010000150">
    <property type="protein sequence ID" value="DAZ96971.1"/>
    <property type="molecule type" value="Genomic_DNA"/>
</dbReference>
<dbReference type="Proteomes" id="UP001146120">
    <property type="component" value="Unassembled WGS sequence"/>
</dbReference>
<name>A0AAV2YTC1_9STRA</name>
<organism evidence="3 4">
    <name type="scientific">Lagenidium giganteum</name>
    <dbReference type="NCBI Taxonomy" id="4803"/>
    <lineage>
        <taxon>Eukaryota</taxon>
        <taxon>Sar</taxon>
        <taxon>Stramenopiles</taxon>
        <taxon>Oomycota</taxon>
        <taxon>Peronosporomycetes</taxon>
        <taxon>Pythiales</taxon>
        <taxon>Pythiaceae</taxon>
    </lineage>
</organism>
<comment type="caution">
    <text evidence="3">The sequence shown here is derived from an EMBL/GenBank/DDBJ whole genome shotgun (WGS) entry which is preliminary data.</text>
</comment>
<feature type="region of interest" description="Disordered" evidence="2">
    <location>
        <begin position="1"/>
        <end position="53"/>
    </location>
</feature>
<dbReference type="AlphaFoldDB" id="A0AAV2YTC1"/>
<feature type="compositionally biased region" description="Basic residues" evidence="2">
    <location>
        <begin position="360"/>
        <end position="369"/>
    </location>
</feature>
<keyword evidence="1" id="KW-0175">Coiled coil</keyword>
<sequence>MDTEEAQDNGAQQHAGEGSSEPDAAQAAGESSESASPTTTNPTNDADAAKPQFSQLQVDAKVRMARLDARKELDAELLQLQQRIVELEHECQAARASQSDLSDRFRLLQEGVASIVQEHERTLVGMKETLQVEKLVATLDTETSAKEALRVALEQQNKELLTAQSRIQALGQQIQKYQKTETVLAQSISHFQHRASTKDHQRAATIERLKQEMEESHRAATTAIQQELEQTKQSNDSLQEALTALQGEHLGLQQSARAVLKDKERSDALEQQLEREKAMLASKAEQLQKTDAQLRSKAHTQAEELNALVQQNELLREENKELTKIATDLMEISEKQQAEKERRQQATPPRPLDGGEPQSARKRQRRSVG</sequence>
<accession>A0AAV2YTC1</accession>
<keyword evidence="4" id="KW-1185">Reference proteome</keyword>
<protein>
    <submittedName>
        <fullName evidence="3">Uncharacterized protein</fullName>
    </submittedName>
</protein>
<feature type="compositionally biased region" description="Low complexity" evidence="2">
    <location>
        <begin position="24"/>
        <end position="46"/>
    </location>
</feature>
<evidence type="ECO:0000256" key="1">
    <source>
        <dbReference type="SAM" id="Coils"/>
    </source>
</evidence>
<feature type="coiled-coil region" evidence="1">
    <location>
        <begin position="139"/>
        <end position="180"/>
    </location>
</feature>
<gene>
    <name evidence="3" type="ORF">N0F65_012103</name>
</gene>
<evidence type="ECO:0000313" key="3">
    <source>
        <dbReference type="EMBL" id="DAZ96971.1"/>
    </source>
</evidence>
<reference evidence="3" key="2">
    <citation type="journal article" date="2023" name="Microbiol Resour">
        <title>Decontamination and Annotation of the Draft Genome Sequence of the Oomycete Lagenidium giganteum ARSEF 373.</title>
        <authorList>
            <person name="Morgan W.R."/>
            <person name="Tartar A."/>
        </authorList>
    </citation>
    <scope>NUCLEOTIDE SEQUENCE</scope>
    <source>
        <strain evidence="3">ARSEF 373</strain>
    </source>
</reference>
<reference evidence="3" key="1">
    <citation type="submission" date="2022-11" db="EMBL/GenBank/DDBJ databases">
        <authorList>
            <person name="Morgan W.R."/>
            <person name="Tartar A."/>
        </authorList>
    </citation>
    <scope>NUCLEOTIDE SEQUENCE</scope>
    <source>
        <strain evidence="3">ARSEF 373</strain>
    </source>
</reference>
<feature type="region of interest" description="Disordered" evidence="2">
    <location>
        <begin position="326"/>
        <end position="369"/>
    </location>
</feature>